<organism evidence="1 2">
    <name type="scientific">Promethearchaeum syntrophicum</name>
    <dbReference type="NCBI Taxonomy" id="2594042"/>
    <lineage>
        <taxon>Archaea</taxon>
        <taxon>Promethearchaeati</taxon>
        <taxon>Promethearchaeota</taxon>
        <taxon>Promethearchaeia</taxon>
        <taxon>Promethearchaeales</taxon>
        <taxon>Promethearchaeaceae</taxon>
        <taxon>Promethearchaeum</taxon>
    </lineage>
</organism>
<reference evidence="1 2" key="2">
    <citation type="journal article" date="2024" name="Int. J. Syst. Evol. Microbiol.">
        <title>Promethearchaeum syntrophicum gen. nov., sp. nov., an anaerobic, obligately syntrophic archaeon, the first isolate of the lineage 'Asgard' archaea, and proposal of the new archaeal phylum Promethearchaeota phyl. nov. and kingdom Promethearchaeati regn. nov.</title>
        <authorList>
            <person name="Imachi H."/>
            <person name="Nobu M.K."/>
            <person name="Kato S."/>
            <person name="Takaki Y."/>
            <person name="Miyazaki M."/>
            <person name="Miyata M."/>
            <person name="Ogawara M."/>
            <person name="Saito Y."/>
            <person name="Sakai S."/>
            <person name="Tahara Y.O."/>
            <person name="Takano Y."/>
            <person name="Tasumi E."/>
            <person name="Uematsu K."/>
            <person name="Yoshimura T."/>
            <person name="Itoh T."/>
            <person name="Ohkuma M."/>
            <person name="Takai K."/>
        </authorList>
    </citation>
    <scope>NUCLEOTIDE SEQUENCE [LARGE SCALE GENOMIC DNA]</scope>
    <source>
        <strain evidence="1 2">MK-D1</strain>
    </source>
</reference>
<evidence type="ECO:0000313" key="1">
    <source>
        <dbReference type="EMBL" id="QEE17640.2"/>
    </source>
</evidence>
<dbReference type="EMBL" id="CP042905">
    <property type="protein sequence ID" value="QEE17640.2"/>
    <property type="molecule type" value="Genomic_DNA"/>
</dbReference>
<name>A0A5B9DFT0_9ARCH</name>
<proteinExistence type="predicted"/>
<reference evidence="1 2" key="1">
    <citation type="journal article" date="2020" name="Nature">
        <title>Isolation of an archaeon at the prokaryote-eukaryote interface.</title>
        <authorList>
            <person name="Imachi H."/>
            <person name="Nobu M.K."/>
            <person name="Nakahara N."/>
            <person name="Morono Y."/>
            <person name="Ogawara M."/>
            <person name="Takaki Y."/>
            <person name="Takano Y."/>
            <person name="Uematsu K."/>
            <person name="Ikuta T."/>
            <person name="Ito M."/>
            <person name="Matsui Y."/>
            <person name="Miyazaki M."/>
            <person name="Murata K."/>
            <person name="Saito Y."/>
            <person name="Sakai S."/>
            <person name="Song C."/>
            <person name="Tasumi E."/>
            <person name="Yamanaka Y."/>
            <person name="Yamaguchi T."/>
            <person name="Kamagata Y."/>
            <person name="Tamaki H."/>
            <person name="Takai K."/>
        </authorList>
    </citation>
    <scope>NUCLEOTIDE SEQUENCE [LARGE SCALE GENOMIC DNA]</scope>
    <source>
        <strain evidence="1 2">MK-D1</strain>
    </source>
</reference>
<keyword evidence="2" id="KW-1185">Reference proteome</keyword>
<sequence>MSENQDFQPLTPQLGIAGSSYQLQMGKVNNYWAIRLVKGSTVLASKVYKENPDEIPLGNHLTGWALSVIAIPNINPYQIQKTIGFIRQKAMRAIEDQKNARKTAGKAESQLVSLDKVPDNVQIKRPQASGWVKEDEQPSQGESTTADLSPALAASNYSATGKSQGATNHRGGNLKVIPSGDNFVRAVKKPEVKTGKQQGISSSEIQGILKRVERLEHTVNDLETDNMELRKELKSLRNLIDKKK</sequence>
<accession>A0A5B9DFT0</accession>
<gene>
    <name evidence="1" type="ORF">DSAG12_03477</name>
</gene>
<dbReference type="Proteomes" id="UP000321408">
    <property type="component" value="Chromosome"/>
</dbReference>
<protein>
    <submittedName>
        <fullName evidence="1">Uncharacterized protein</fullName>
    </submittedName>
</protein>
<evidence type="ECO:0000313" key="2">
    <source>
        <dbReference type="Proteomes" id="UP000321408"/>
    </source>
</evidence>
<dbReference type="AlphaFoldDB" id="A0A5B9DFT0"/>
<dbReference type="KEGG" id="psyt:DSAG12_03477"/>